<dbReference type="EMBL" id="PYWC01000110">
    <property type="protein sequence ID" value="PWW72296.1"/>
    <property type="molecule type" value="Genomic_DNA"/>
</dbReference>
<comment type="caution">
    <text evidence="1">The sequence shown here is derived from an EMBL/GenBank/DDBJ whole genome shotgun (WGS) entry which is preliminary data.</text>
</comment>
<gene>
    <name evidence="1" type="ORF">C7212DRAFT_336860</name>
</gene>
<accession>A0A317SFT8</accession>
<dbReference type="AlphaFoldDB" id="A0A317SFT8"/>
<proteinExistence type="predicted"/>
<sequence length="121" mass="14223">IEEVRKEEVEGMKMVAVVDDVDFMIGGGNRKEMEKRMRKMERGLRRGLEKWEVDVQTMKLEAMWIGKDRNEWEEGIEWLGEEISLKTVVRNKIGRGKMEDDVEIIGERRKRSKSGGVEKRV</sequence>
<feature type="non-terminal residue" evidence="1">
    <location>
        <position position="1"/>
    </location>
</feature>
<evidence type="ECO:0000313" key="1">
    <source>
        <dbReference type="EMBL" id="PWW72296.1"/>
    </source>
</evidence>
<evidence type="ECO:0000313" key="2">
    <source>
        <dbReference type="Proteomes" id="UP000246991"/>
    </source>
</evidence>
<name>A0A317SFT8_9PEZI</name>
<reference evidence="1 2" key="1">
    <citation type="submission" date="2018-03" db="EMBL/GenBank/DDBJ databases">
        <title>Genomes of Pezizomycetes fungi and the evolution of truffles.</title>
        <authorList>
            <person name="Murat C."/>
            <person name="Payen T."/>
            <person name="Noel B."/>
            <person name="Kuo A."/>
            <person name="Martin F.M."/>
        </authorList>
    </citation>
    <scope>NUCLEOTIDE SEQUENCE [LARGE SCALE GENOMIC DNA]</scope>
    <source>
        <strain evidence="1">091103-1</strain>
    </source>
</reference>
<organism evidence="1 2">
    <name type="scientific">Tuber magnatum</name>
    <name type="common">white Piedmont truffle</name>
    <dbReference type="NCBI Taxonomy" id="42249"/>
    <lineage>
        <taxon>Eukaryota</taxon>
        <taxon>Fungi</taxon>
        <taxon>Dikarya</taxon>
        <taxon>Ascomycota</taxon>
        <taxon>Pezizomycotina</taxon>
        <taxon>Pezizomycetes</taxon>
        <taxon>Pezizales</taxon>
        <taxon>Tuberaceae</taxon>
        <taxon>Tuber</taxon>
    </lineage>
</organism>
<protein>
    <submittedName>
        <fullName evidence="1">Uncharacterized protein</fullName>
    </submittedName>
</protein>
<dbReference type="Proteomes" id="UP000246991">
    <property type="component" value="Unassembled WGS sequence"/>
</dbReference>
<keyword evidence="2" id="KW-1185">Reference proteome</keyword>